<dbReference type="PANTHER" id="PTHR35205">
    <property type="entry name" value="NB-ARC AND TPR DOMAIN PROTEIN"/>
    <property type="match status" value="1"/>
</dbReference>
<dbReference type="SUPFAM" id="SSF48452">
    <property type="entry name" value="TPR-like"/>
    <property type="match status" value="1"/>
</dbReference>
<dbReference type="EMBL" id="JAZAVJ010000139">
    <property type="protein sequence ID" value="KAK7413103.1"/>
    <property type="molecule type" value="Genomic_DNA"/>
</dbReference>
<accession>A0ABR1GWP6</accession>
<sequence>MTSPQDLPKVSEDVWNSLLEDKLQTLDDEDQKRLRQMLNYETFQQSLTSLVNKYTRRRPARLLRAMEPVVEGLNTFSRAIASISQANPFASLGWGVAQLLLESAHHSYKTLSHIANYLEDFTKTLPRCSDYVAIFPHHPRLYTALRDIFKIYVEVCIDTTVYLEKQVAANFFIVYLNGGRVKRGFDDAKTKVEECKVSFEREVHFAHIESTNRIHKAITKTILSRVEVTKLTTLPFGRNASFVCRDHVLDIINNGLYLAQPNAGCGTRSCVIHGMGGIGKTQTALEFAYRFSKQDCCIFWLRAETPAELAETFSRIAKVLTLAKDSEIQDQTQLITLAQQWLSKNTNWLLIFDNAIDFKSIKSYWPAYPHGSVIVTTQNRDLKHSSTFSVHLTPMTEDEGARLLLRYLDFNDEESRMFLNDFDNAKAISKELEGLPIAIAHVAGYIGQLRRPFPYFLEQFRERRNASIVWSMDSRTSTTQQYDRTLDTVWDLAFSALGDEARSLMDVLAMLNPDSIPEDMLLSETNRDPIEFDQIRIELLSRHLVRPQGDTSGSAFAIHRSLQKNLLFRLDRDPESRQRAFDRAMKVIRNCFPIQSPIGIPVNHRWATYERYLPHVLTLHTIYVESKHEMKGSAAFADLLCDAGYYMWDRNLGWEGISILETAEEICLLDENLRLRRLRANIGVAIGSLLNAIGISELQRALQLFDNVLVLRQEHNVHLPLPHSQEDQLLLSNGWNDKGWMNLESENYAAAEECFEKSLEIKRQWPEKDIPFEFAETLKNMSIVRLARERSKESLELIRHAMKLVEEDQESGPESATMQKFRLTMAGSLANSGQIAEAIELAGKVAACRKELYREYHPLNLDVYYVQGILFHYNGRLADAEKMLRLALNCDVRDPYPSECRSRCLYALSEVLKDLGNEAEARKHREGAFKLLHQWRDLFVIDVSEETHDSVLFDHVVPIKCTRLSKYGKLWVGELV</sequence>
<feature type="domain" description="DUF7779" evidence="2">
    <location>
        <begin position="493"/>
        <end position="572"/>
    </location>
</feature>
<comment type="caution">
    <text evidence="3">The sequence shown here is derived from an EMBL/GenBank/DDBJ whole genome shotgun (WGS) entry which is preliminary data.</text>
</comment>
<dbReference type="Gene3D" id="3.40.50.300">
    <property type="entry name" value="P-loop containing nucleotide triphosphate hydrolases"/>
    <property type="match status" value="1"/>
</dbReference>
<dbReference type="SUPFAM" id="SSF52540">
    <property type="entry name" value="P-loop containing nucleoside triphosphate hydrolases"/>
    <property type="match status" value="1"/>
</dbReference>
<dbReference type="InterPro" id="IPR002182">
    <property type="entry name" value="NB-ARC"/>
</dbReference>
<evidence type="ECO:0000313" key="3">
    <source>
        <dbReference type="EMBL" id="KAK7413103.1"/>
    </source>
</evidence>
<proteinExistence type="predicted"/>
<dbReference type="Pfam" id="PF00931">
    <property type="entry name" value="NB-ARC"/>
    <property type="match status" value="1"/>
</dbReference>
<name>A0ABR1GWP6_9HYPO</name>
<evidence type="ECO:0000259" key="2">
    <source>
        <dbReference type="Pfam" id="PF25000"/>
    </source>
</evidence>
<dbReference type="PANTHER" id="PTHR35205:SF1">
    <property type="entry name" value="ZU5 DOMAIN-CONTAINING PROTEIN"/>
    <property type="match status" value="1"/>
</dbReference>
<evidence type="ECO:0008006" key="5">
    <source>
        <dbReference type="Google" id="ProtNLM"/>
    </source>
</evidence>
<organism evidence="3 4">
    <name type="scientific">Neonectria punicea</name>
    <dbReference type="NCBI Taxonomy" id="979145"/>
    <lineage>
        <taxon>Eukaryota</taxon>
        <taxon>Fungi</taxon>
        <taxon>Dikarya</taxon>
        <taxon>Ascomycota</taxon>
        <taxon>Pezizomycotina</taxon>
        <taxon>Sordariomycetes</taxon>
        <taxon>Hypocreomycetidae</taxon>
        <taxon>Hypocreales</taxon>
        <taxon>Nectriaceae</taxon>
        <taxon>Neonectria</taxon>
    </lineage>
</organism>
<dbReference type="Gene3D" id="1.25.40.10">
    <property type="entry name" value="Tetratricopeptide repeat domain"/>
    <property type="match status" value="2"/>
</dbReference>
<dbReference type="InterPro" id="IPR019734">
    <property type="entry name" value="TPR_rpt"/>
</dbReference>
<protein>
    <recommendedName>
        <fullName evidence="5">NB-ARC domain-containing protein</fullName>
    </recommendedName>
</protein>
<dbReference type="InterPro" id="IPR027417">
    <property type="entry name" value="P-loop_NTPase"/>
</dbReference>
<reference evidence="3 4" key="1">
    <citation type="journal article" date="2025" name="Microbiol. Resour. Announc.">
        <title>Draft genome sequences for Neonectria magnoliae and Neonectria punicea, canker pathogens of Liriodendron tulipifera and Acer saccharum in West Virginia.</title>
        <authorList>
            <person name="Petronek H.M."/>
            <person name="Kasson M.T."/>
            <person name="Metheny A.M."/>
            <person name="Stauder C.M."/>
            <person name="Lovett B."/>
            <person name="Lynch S.C."/>
            <person name="Garnas J.R."/>
            <person name="Kasson L.R."/>
            <person name="Stajich J.E."/>
        </authorList>
    </citation>
    <scope>NUCLEOTIDE SEQUENCE [LARGE SCALE GENOMIC DNA]</scope>
    <source>
        <strain evidence="3 4">NRRL 64653</strain>
    </source>
</reference>
<dbReference type="InterPro" id="IPR011990">
    <property type="entry name" value="TPR-like_helical_dom_sf"/>
</dbReference>
<evidence type="ECO:0000259" key="1">
    <source>
        <dbReference type="Pfam" id="PF00931"/>
    </source>
</evidence>
<dbReference type="Proteomes" id="UP001498476">
    <property type="component" value="Unassembled WGS sequence"/>
</dbReference>
<dbReference type="SMART" id="SM00028">
    <property type="entry name" value="TPR"/>
    <property type="match status" value="3"/>
</dbReference>
<dbReference type="Pfam" id="PF13181">
    <property type="entry name" value="TPR_8"/>
    <property type="match status" value="1"/>
</dbReference>
<keyword evidence="4" id="KW-1185">Reference proteome</keyword>
<feature type="domain" description="NB-ARC" evidence="1">
    <location>
        <begin position="270"/>
        <end position="404"/>
    </location>
</feature>
<evidence type="ECO:0000313" key="4">
    <source>
        <dbReference type="Proteomes" id="UP001498476"/>
    </source>
</evidence>
<gene>
    <name evidence="3" type="ORF">QQX98_007989</name>
</gene>
<dbReference type="Pfam" id="PF25000">
    <property type="entry name" value="DUF7779"/>
    <property type="match status" value="1"/>
</dbReference>
<dbReference type="InterPro" id="IPR056681">
    <property type="entry name" value="DUF7779"/>
</dbReference>